<accession>A0A1I0ZJR4</accession>
<evidence type="ECO:0000313" key="5">
    <source>
        <dbReference type="Proteomes" id="UP000198619"/>
    </source>
</evidence>
<organism evidence="4 5">
    <name type="scientific">Clostridium frigidicarnis</name>
    <dbReference type="NCBI Taxonomy" id="84698"/>
    <lineage>
        <taxon>Bacteria</taxon>
        <taxon>Bacillati</taxon>
        <taxon>Bacillota</taxon>
        <taxon>Clostridia</taxon>
        <taxon>Eubacteriales</taxon>
        <taxon>Clostridiaceae</taxon>
        <taxon>Clostridium</taxon>
    </lineage>
</organism>
<feature type="domain" description="DUF4179" evidence="2">
    <location>
        <begin position="34"/>
        <end position="124"/>
    </location>
</feature>
<evidence type="ECO:0000259" key="3">
    <source>
        <dbReference type="Pfam" id="PF18705"/>
    </source>
</evidence>
<evidence type="ECO:0000313" key="4">
    <source>
        <dbReference type="EMBL" id="SFB26009.1"/>
    </source>
</evidence>
<keyword evidence="1" id="KW-1133">Transmembrane helix</keyword>
<dbReference type="Pfam" id="PF13786">
    <property type="entry name" value="DUF4179"/>
    <property type="match status" value="1"/>
</dbReference>
<dbReference type="AlphaFoldDB" id="A0A1I0ZJR4"/>
<keyword evidence="5" id="KW-1185">Reference proteome</keyword>
<dbReference type="InterPro" id="IPR025436">
    <property type="entry name" value="DUF4179"/>
</dbReference>
<dbReference type="InterPro" id="IPR040680">
    <property type="entry name" value="DUF5643"/>
</dbReference>
<feature type="domain" description="DUF5643" evidence="3">
    <location>
        <begin position="233"/>
        <end position="327"/>
    </location>
</feature>
<reference evidence="4 5" key="1">
    <citation type="submission" date="2016-10" db="EMBL/GenBank/DDBJ databases">
        <authorList>
            <person name="de Groot N.N."/>
        </authorList>
    </citation>
    <scope>NUCLEOTIDE SEQUENCE [LARGE SCALE GENOMIC DNA]</scope>
    <source>
        <strain evidence="4 5">DSM 12271</strain>
    </source>
</reference>
<sequence>MNKNEFSNIQIPLNIDDSIDKGIERALREIKRKKHKKMKIIIGTIVACLVMILTFGIVNPALASSIPFIGSAFEAIEKNIIFPGDYSQYATSVNETVSDKDVKITLSDILCDGEGLYVTYIVESEKPFKYTSWGDSPLTMNQLLTKEAYNKVSFSDKELDNTGFAGLEGGFIDDKTFIGMERYYLNSLKTDIPDEFDFQVKLKSIGTGALKEGEKDQNFKGTWAFKVPVKVDKTISKNIDLNYEYNGFSLDSMLITPIQTIIKTTNPTNSSYGIIIVDDKNNELKNYSGKIDNNHQTSYFSSLDKDIKSVKIIIYRDKLIKKETIKHHDGSIETNYDNLGQEVLLERTVDIK</sequence>
<dbReference type="Pfam" id="PF18705">
    <property type="entry name" value="DUF5643"/>
    <property type="match status" value="1"/>
</dbReference>
<dbReference type="EMBL" id="FOKI01000022">
    <property type="protein sequence ID" value="SFB26009.1"/>
    <property type="molecule type" value="Genomic_DNA"/>
</dbReference>
<dbReference type="RefSeq" id="WP_090042060.1">
    <property type="nucleotide sequence ID" value="NZ_FOKI01000022.1"/>
</dbReference>
<name>A0A1I0ZJR4_9CLOT</name>
<dbReference type="OrthoDB" id="2064324at2"/>
<dbReference type="STRING" id="84698.SAMN04488528_102234"/>
<evidence type="ECO:0000256" key="1">
    <source>
        <dbReference type="SAM" id="Phobius"/>
    </source>
</evidence>
<dbReference type="Proteomes" id="UP000198619">
    <property type="component" value="Unassembled WGS sequence"/>
</dbReference>
<feature type="transmembrane region" description="Helical" evidence="1">
    <location>
        <begin position="40"/>
        <end position="58"/>
    </location>
</feature>
<dbReference type="Gene3D" id="2.60.40.1630">
    <property type="entry name" value="bacillus anthracis domain"/>
    <property type="match status" value="1"/>
</dbReference>
<proteinExistence type="predicted"/>
<keyword evidence="1" id="KW-0472">Membrane</keyword>
<evidence type="ECO:0008006" key="6">
    <source>
        <dbReference type="Google" id="ProtNLM"/>
    </source>
</evidence>
<protein>
    <recommendedName>
        <fullName evidence="6">DUF4179 domain-containing protein</fullName>
    </recommendedName>
</protein>
<evidence type="ECO:0000259" key="2">
    <source>
        <dbReference type="Pfam" id="PF13786"/>
    </source>
</evidence>
<gene>
    <name evidence="4" type="ORF">SAMN04488528_102234</name>
</gene>
<keyword evidence="1" id="KW-0812">Transmembrane</keyword>